<dbReference type="Gene3D" id="3.30.40.10">
    <property type="entry name" value="Zinc/RING finger domain, C3HC4 (zinc finger)"/>
    <property type="match status" value="1"/>
</dbReference>
<dbReference type="SMART" id="SM00647">
    <property type="entry name" value="IBR"/>
    <property type="match status" value="2"/>
</dbReference>
<evidence type="ECO:0000259" key="16">
    <source>
        <dbReference type="PROSITE" id="PS50089"/>
    </source>
</evidence>
<evidence type="ECO:0000256" key="15">
    <source>
        <dbReference type="SAM" id="MobiDB-lite"/>
    </source>
</evidence>
<dbReference type="GO" id="GO:0043161">
    <property type="term" value="P:proteasome-mediated ubiquitin-dependent protein catabolic process"/>
    <property type="evidence" value="ECO:0007669"/>
    <property type="project" value="TreeGrafter"/>
</dbReference>
<dbReference type="GO" id="GO:0008270">
    <property type="term" value="F:zinc ion binding"/>
    <property type="evidence" value="ECO:0007669"/>
    <property type="project" value="UniProtKB-KW"/>
</dbReference>
<sequence>MSANNTLLICTTFLTEVLNKKSGIINSVHIPQFIDKLYQILTLTETQLKVIVKPFGKNCLHCGSYIPSFNLSSAIGLWCKPADHFFCSTACLKRHALMSTNSTLLDLDYVRCPICRSSISVEQINEAFEGKIEEIQRDACDRALNMLLDDESKEQLLPKFTCLICYTELKVDQGITLECDHRFCVNCIRQQVEMLIESAQVSDEKLKCPNCPQALSVYEIEDIVGPELFAKYEKFRLRGLKLEPGDENSYIFHCRGADCEYICIIEKGVNEFECPKCNFKCCPMCKEDIHKGSTCEQYAKWKEENAKGDKEFEQMLRDEGLLKCPECGAAVQRISGCQYMVCSSSQCQGRTFFCYDCGIKLEQDHGAHDCKPRNHNPAPAVPHAIPVRPLPFGILPGRRRGGRNPKNPKRPVRHMRQLS</sequence>
<reference evidence="18" key="1">
    <citation type="submission" date="2021-09" db="EMBL/GenBank/DDBJ databases">
        <authorList>
            <consortium name="AG Swart"/>
            <person name="Singh M."/>
            <person name="Singh A."/>
            <person name="Seah K."/>
            <person name="Emmerich C."/>
        </authorList>
    </citation>
    <scope>NUCLEOTIDE SEQUENCE</scope>
    <source>
        <strain evidence="18">ATCC30299</strain>
    </source>
</reference>
<keyword evidence="13" id="KW-0472">Membrane</keyword>
<gene>
    <name evidence="18" type="ORF">BSTOLATCC_MIC31567</name>
</gene>
<keyword evidence="10" id="KW-0833">Ubl conjugation pathway</keyword>
<feature type="domain" description="RING-type" evidence="16">
    <location>
        <begin position="162"/>
        <end position="211"/>
    </location>
</feature>
<dbReference type="GO" id="GO:0061630">
    <property type="term" value="F:ubiquitin protein ligase activity"/>
    <property type="evidence" value="ECO:0007669"/>
    <property type="project" value="UniProtKB-EC"/>
</dbReference>
<evidence type="ECO:0000256" key="1">
    <source>
        <dbReference type="ARBA" id="ARBA00001798"/>
    </source>
</evidence>
<dbReference type="InterPro" id="IPR017907">
    <property type="entry name" value="Znf_RING_CS"/>
</dbReference>
<evidence type="ECO:0000313" key="18">
    <source>
        <dbReference type="EMBL" id="CAG9322434.1"/>
    </source>
</evidence>
<dbReference type="Pfam" id="PF01485">
    <property type="entry name" value="IBR"/>
    <property type="match status" value="1"/>
</dbReference>
<evidence type="ECO:0000259" key="17">
    <source>
        <dbReference type="PROSITE" id="PS51873"/>
    </source>
</evidence>
<keyword evidence="7" id="KW-0479">Metal-binding</keyword>
<feature type="domain" description="RING-type" evidence="17">
    <location>
        <begin position="158"/>
        <end position="374"/>
    </location>
</feature>
<dbReference type="Pfam" id="PF00097">
    <property type="entry name" value="zf-C3HC4"/>
    <property type="match status" value="1"/>
</dbReference>
<accession>A0AAU9J5D4</accession>
<dbReference type="GO" id="GO:0000151">
    <property type="term" value="C:ubiquitin ligase complex"/>
    <property type="evidence" value="ECO:0007669"/>
    <property type="project" value="TreeGrafter"/>
</dbReference>
<dbReference type="FunFam" id="3.30.40.10:FF:000051">
    <property type="entry name" value="RBR-type E3 ubiquitin transferase"/>
    <property type="match status" value="1"/>
</dbReference>
<evidence type="ECO:0000256" key="12">
    <source>
        <dbReference type="ARBA" id="ARBA00022989"/>
    </source>
</evidence>
<dbReference type="InterPro" id="IPR001841">
    <property type="entry name" value="Znf_RING"/>
</dbReference>
<dbReference type="Proteomes" id="UP001162131">
    <property type="component" value="Unassembled WGS sequence"/>
</dbReference>
<dbReference type="InterPro" id="IPR051628">
    <property type="entry name" value="LUBAC_E3_Ligases"/>
</dbReference>
<dbReference type="PANTHER" id="PTHR22770">
    <property type="entry name" value="UBIQUITIN CONJUGATING ENZYME 7 INTERACTING PROTEIN-RELATED"/>
    <property type="match status" value="1"/>
</dbReference>
<feature type="compositionally biased region" description="Basic residues" evidence="15">
    <location>
        <begin position="397"/>
        <end position="419"/>
    </location>
</feature>
<evidence type="ECO:0000256" key="14">
    <source>
        <dbReference type="PROSITE-ProRule" id="PRU00175"/>
    </source>
</evidence>
<evidence type="ECO:0000256" key="2">
    <source>
        <dbReference type="ARBA" id="ARBA00004167"/>
    </source>
</evidence>
<dbReference type="GO" id="GO:0043130">
    <property type="term" value="F:ubiquitin binding"/>
    <property type="evidence" value="ECO:0007669"/>
    <property type="project" value="TreeGrafter"/>
</dbReference>
<organism evidence="18 19">
    <name type="scientific">Blepharisma stoltei</name>
    <dbReference type="NCBI Taxonomy" id="1481888"/>
    <lineage>
        <taxon>Eukaryota</taxon>
        <taxon>Sar</taxon>
        <taxon>Alveolata</taxon>
        <taxon>Ciliophora</taxon>
        <taxon>Postciliodesmatophora</taxon>
        <taxon>Heterotrichea</taxon>
        <taxon>Heterotrichida</taxon>
        <taxon>Blepharismidae</taxon>
        <taxon>Blepharisma</taxon>
    </lineage>
</organism>
<keyword evidence="8" id="KW-0677">Repeat</keyword>
<dbReference type="GO" id="GO:0031090">
    <property type="term" value="C:organelle membrane"/>
    <property type="evidence" value="ECO:0007669"/>
    <property type="project" value="UniProtKB-ARBA"/>
</dbReference>
<keyword evidence="6" id="KW-0812">Transmembrane</keyword>
<dbReference type="GO" id="GO:0005737">
    <property type="term" value="C:cytoplasm"/>
    <property type="evidence" value="ECO:0007669"/>
    <property type="project" value="UniProtKB-ARBA"/>
</dbReference>
<evidence type="ECO:0000256" key="6">
    <source>
        <dbReference type="ARBA" id="ARBA00022692"/>
    </source>
</evidence>
<dbReference type="InterPro" id="IPR013083">
    <property type="entry name" value="Znf_RING/FYVE/PHD"/>
</dbReference>
<dbReference type="EC" id="2.3.2.31" evidence="4"/>
<proteinExistence type="predicted"/>
<evidence type="ECO:0000256" key="10">
    <source>
        <dbReference type="ARBA" id="ARBA00022786"/>
    </source>
</evidence>
<evidence type="ECO:0000256" key="3">
    <source>
        <dbReference type="ARBA" id="ARBA00004906"/>
    </source>
</evidence>
<comment type="subcellular location">
    <subcellularLocation>
        <location evidence="2">Membrane</location>
        <topology evidence="2">Single-pass membrane protein</topology>
    </subcellularLocation>
</comment>
<dbReference type="InterPro" id="IPR002867">
    <property type="entry name" value="IBR_dom"/>
</dbReference>
<dbReference type="InterPro" id="IPR018957">
    <property type="entry name" value="Znf_C3HC4_RING-type"/>
</dbReference>
<keyword evidence="12" id="KW-1133">Transmembrane helix</keyword>
<dbReference type="PANTHER" id="PTHR22770:SF13">
    <property type="entry name" value="RING-TYPE DOMAIN-CONTAINING PROTEIN"/>
    <property type="match status" value="1"/>
</dbReference>
<dbReference type="PROSITE" id="PS00518">
    <property type="entry name" value="ZF_RING_1"/>
    <property type="match status" value="1"/>
</dbReference>
<dbReference type="GO" id="GO:0097039">
    <property type="term" value="P:protein linear polyubiquitination"/>
    <property type="evidence" value="ECO:0007669"/>
    <property type="project" value="TreeGrafter"/>
</dbReference>
<keyword evidence="11" id="KW-0862">Zinc</keyword>
<comment type="pathway">
    <text evidence="3">Protein modification; protein ubiquitination.</text>
</comment>
<evidence type="ECO:0000256" key="7">
    <source>
        <dbReference type="ARBA" id="ARBA00022723"/>
    </source>
</evidence>
<evidence type="ECO:0000313" key="19">
    <source>
        <dbReference type="Proteomes" id="UP001162131"/>
    </source>
</evidence>
<dbReference type="PROSITE" id="PS51873">
    <property type="entry name" value="TRIAD"/>
    <property type="match status" value="1"/>
</dbReference>
<evidence type="ECO:0000256" key="11">
    <source>
        <dbReference type="ARBA" id="ARBA00022833"/>
    </source>
</evidence>
<keyword evidence="19" id="KW-1185">Reference proteome</keyword>
<protein>
    <recommendedName>
        <fullName evidence="4">RBR-type E3 ubiquitin transferase</fullName>
        <ecNumber evidence="4">2.3.2.31</ecNumber>
    </recommendedName>
</protein>
<dbReference type="Gene3D" id="1.20.120.1750">
    <property type="match status" value="1"/>
</dbReference>
<dbReference type="EMBL" id="CAJZBQ010000032">
    <property type="protein sequence ID" value="CAG9322434.1"/>
    <property type="molecule type" value="Genomic_DNA"/>
</dbReference>
<dbReference type="SUPFAM" id="SSF57850">
    <property type="entry name" value="RING/U-box"/>
    <property type="match status" value="3"/>
</dbReference>
<dbReference type="InterPro" id="IPR044066">
    <property type="entry name" value="TRIAD_supradom"/>
</dbReference>
<keyword evidence="5" id="KW-0808">Transferase</keyword>
<keyword evidence="9 14" id="KW-0863">Zinc-finger</keyword>
<dbReference type="AlphaFoldDB" id="A0AAU9J5D4"/>
<evidence type="ECO:0000256" key="4">
    <source>
        <dbReference type="ARBA" id="ARBA00012251"/>
    </source>
</evidence>
<name>A0AAU9J5D4_9CILI</name>
<evidence type="ECO:0000256" key="5">
    <source>
        <dbReference type="ARBA" id="ARBA00022679"/>
    </source>
</evidence>
<evidence type="ECO:0000256" key="9">
    <source>
        <dbReference type="ARBA" id="ARBA00022771"/>
    </source>
</evidence>
<comment type="caution">
    <text evidence="18">The sequence shown here is derived from an EMBL/GenBank/DDBJ whole genome shotgun (WGS) entry which is preliminary data.</text>
</comment>
<feature type="region of interest" description="Disordered" evidence="15">
    <location>
        <begin position="393"/>
        <end position="419"/>
    </location>
</feature>
<evidence type="ECO:0000256" key="13">
    <source>
        <dbReference type="ARBA" id="ARBA00023136"/>
    </source>
</evidence>
<evidence type="ECO:0000256" key="8">
    <source>
        <dbReference type="ARBA" id="ARBA00022737"/>
    </source>
</evidence>
<dbReference type="PROSITE" id="PS50089">
    <property type="entry name" value="ZF_RING_2"/>
    <property type="match status" value="1"/>
</dbReference>
<comment type="catalytic activity">
    <reaction evidence="1">
        <text>[E2 ubiquitin-conjugating enzyme]-S-ubiquitinyl-L-cysteine + [acceptor protein]-L-lysine = [E2 ubiquitin-conjugating enzyme]-L-cysteine + [acceptor protein]-N(6)-ubiquitinyl-L-lysine.</text>
        <dbReference type="EC" id="2.3.2.31"/>
    </reaction>
</comment>
<dbReference type="SMART" id="SM00184">
    <property type="entry name" value="RING"/>
    <property type="match status" value="1"/>
</dbReference>